<dbReference type="PATRIC" id="fig|70996.4.peg.5258"/>
<dbReference type="Proteomes" id="UP000050277">
    <property type="component" value="Unassembled WGS sequence"/>
</dbReference>
<keyword evidence="8" id="KW-0175">Coiled coil</keyword>
<protein>
    <recommendedName>
        <fullName evidence="2 8">Transcription elongation factor GreA</fullName>
    </recommendedName>
    <alternativeName>
        <fullName evidence="7 8">Transcript cleavage factor GreA</fullName>
    </alternativeName>
</protein>
<dbReference type="STRING" id="70996.SE18_03875"/>
<evidence type="ECO:0000256" key="6">
    <source>
        <dbReference type="ARBA" id="ARBA00024916"/>
    </source>
</evidence>
<keyword evidence="13" id="KW-0251">Elongation factor</keyword>
<reference evidence="13 14" key="1">
    <citation type="submission" date="2015-07" db="EMBL/GenBank/DDBJ databases">
        <title>Whole genome sequence of Herpetosiphon geysericola DSM 7119.</title>
        <authorList>
            <person name="Hemp J."/>
            <person name="Ward L.M."/>
            <person name="Pace L.A."/>
            <person name="Fischer W.W."/>
        </authorList>
    </citation>
    <scope>NUCLEOTIDE SEQUENCE [LARGE SCALE GENOMIC DNA]</scope>
    <source>
        <strain evidence="13 14">DSM 7119</strain>
    </source>
</reference>
<sequence>MTDKPFYLTKEGRAKLEAEIEELETTGRMEVAERIRQAKELGDISESGEYEDAKNKQAFLEGRIREIRNILNNAQMIEEDGDNREVRLGSSVTIRYEDGEEEEWMIVGAAEASPRDGKISNESPIGSALMGKRARQKATASTPSGVMKMTVVKIR</sequence>
<keyword evidence="3 8" id="KW-0805">Transcription regulation</keyword>
<dbReference type="GO" id="GO:0003746">
    <property type="term" value="F:translation elongation factor activity"/>
    <property type="evidence" value="ECO:0007669"/>
    <property type="project" value="UniProtKB-KW"/>
</dbReference>
<dbReference type="Pfam" id="PF03449">
    <property type="entry name" value="GreA_GreB_N"/>
    <property type="match status" value="1"/>
</dbReference>
<evidence type="ECO:0000259" key="11">
    <source>
        <dbReference type="Pfam" id="PF01272"/>
    </source>
</evidence>
<comment type="caution">
    <text evidence="13">The sequence shown here is derived from an EMBL/GenBank/DDBJ whole genome shotgun (WGS) entry which is preliminary data.</text>
</comment>
<dbReference type="InterPro" id="IPR036805">
    <property type="entry name" value="Tscrpt_elong_fac_GreA/B_N_sf"/>
</dbReference>
<dbReference type="NCBIfam" id="NF001263">
    <property type="entry name" value="PRK00226.1-4"/>
    <property type="match status" value="1"/>
</dbReference>
<dbReference type="SUPFAM" id="SSF54534">
    <property type="entry name" value="FKBP-like"/>
    <property type="match status" value="1"/>
</dbReference>
<feature type="region of interest" description="Disordered" evidence="10">
    <location>
        <begin position="114"/>
        <end position="144"/>
    </location>
</feature>
<dbReference type="PANTHER" id="PTHR30437">
    <property type="entry name" value="TRANSCRIPTION ELONGATION FACTOR GREA"/>
    <property type="match status" value="1"/>
</dbReference>
<dbReference type="SUPFAM" id="SSF46557">
    <property type="entry name" value="GreA transcript cleavage protein, N-terminal domain"/>
    <property type="match status" value="1"/>
</dbReference>
<gene>
    <name evidence="8" type="primary">greA</name>
    <name evidence="13" type="ORF">SE18_03875</name>
</gene>
<evidence type="ECO:0000256" key="1">
    <source>
        <dbReference type="ARBA" id="ARBA00008213"/>
    </source>
</evidence>
<evidence type="ECO:0000256" key="9">
    <source>
        <dbReference type="RuleBase" id="RU000556"/>
    </source>
</evidence>
<comment type="function">
    <text evidence="6 8 9">Necessary for efficient RNA polymerase transcription elongation past template-encoded arresting sites. The arresting sites in DNA have the property of trapping a certain fraction of elongating RNA polymerases that pass through, resulting in locked ternary complexes. Cleavage of the nascent transcript by cleavage factors such as GreA or GreB allows the resumption of elongation from the new 3'terminus. GreA releases sequences of 2 to 3 nucleotides.</text>
</comment>
<evidence type="ECO:0000256" key="2">
    <source>
        <dbReference type="ARBA" id="ARBA00013729"/>
    </source>
</evidence>
<dbReference type="Gene3D" id="3.10.50.30">
    <property type="entry name" value="Transcription elongation factor, GreA/GreB, C-terminal domain"/>
    <property type="match status" value="1"/>
</dbReference>
<keyword evidence="14" id="KW-1185">Reference proteome</keyword>
<dbReference type="GO" id="GO:0003677">
    <property type="term" value="F:DNA binding"/>
    <property type="evidence" value="ECO:0007669"/>
    <property type="project" value="UniProtKB-UniRule"/>
</dbReference>
<evidence type="ECO:0000256" key="10">
    <source>
        <dbReference type="SAM" id="MobiDB-lite"/>
    </source>
</evidence>
<keyword evidence="4 8" id="KW-0238">DNA-binding</keyword>
<comment type="similarity">
    <text evidence="1 8 9">Belongs to the GreA/GreB family.</text>
</comment>
<evidence type="ECO:0000256" key="5">
    <source>
        <dbReference type="ARBA" id="ARBA00023163"/>
    </source>
</evidence>
<dbReference type="PIRSF" id="PIRSF006092">
    <property type="entry name" value="GreA_GreB"/>
    <property type="match status" value="1"/>
</dbReference>
<dbReference type="InterPro" id="IPR023459">
    <property type="entry name" value="Tscrpt_elong_fac_GreA/B_fam"/>
</dbReference>
<accession>A0A0P6YFI2</accession>
<evidence type="ECO:0000256" key="3">
    <source>
        <dbReference type="ARBA" id="ARBA00023015"/>
    </source>
</evidence>
<evidence type="ECO:0000256" key="7">
    <source>
        <dbReference type="ARBA" id="ARBA00030776"/>
    </source>
</evidence>
<proteinExistence type="inferred from homology"/>
<dbReference type="PANTHER" id="PTHR30437:SF4">
    <property type="entry name" value="TRANSCRIPTION ELONGATION FACTOR GREA"/>
    <property type="match status" value="1"/>
</dbReference>
<dbReference type="InterPro" id="IPR006359">
    <property type="entry name" value="Tscrpt_elong_fac_GreA"/>
</dbReference>
<evidence type="ECO:0000256" key="8">
    <source>
        <dbReference type="HAMAP-Rule" id="MF_00105"/>
    </source>
</evidence>
<dbReference type="OrthoDB" id="9808774at2"/>
<dbReference type="GO" id="GO:0032784">
    <property type="term" value="P:regulation of DNA-templated transcription elongation"/>
    <property type="evidence" value="ECO:0007669"/>
    <property type="project" value="UniProtKB-UniRule"/>
</dbReference>
<dbReference type="InterPro" id="IPR001437">
    <property type="entry name" value="Tscrpt_elong_fac_GreA/B_C"/>
</dbReference>
<dbReference type="AlphaFoldDB" id="A0A0P6YFI2"/>
<dbReference type="InterPro" id="IPR022691">
    <property type="entry name" value="Tscrpt_elong_fac_GreA/B_N"/>
</dbReference>
<dbReference type="InterPro" id="IPR028624">
    <property type="entry name" value="Tscrpt_elong_fac_GreA/B"/>
</dbReference>
<keyword evidence="13" id="KW-0648">Protein biosynthesis</keyword>
<feature type="coiled-coil region" evidence="8">
    <location>
        <begin position="13"/>
        <end position="70"/>
    </location>
</feature>
<dbReference type="InterPro" id="IPR036953">
    <property type="entry name" value="GreA/GreB_C_sf"/>
</dbReference>
<organism evidence="13 14">
    <name type="scientific">Herpetosiphon geysericola</name>
    <dbReference type="NCBI Taxonomy" id="70996"/>
    <lineage>
        <taxon>Bacteria</taxon>
        <taxon>Bacillati</taxon>
        <taxon>Chloroflexota</taxon>
        <taxon>Chloroflexia</taxon>
        <taxon>Herpetosiphonales</taxon>
        <taxon>Herpetosiphonaceae</taxon>
        <taxon>Herpetosiphon</taxon>
    </lineage>
</organism>
<evidence type="ECO:0000256" key="4">
    <source>
        <dbReference type="ARBA" id="ARBA00023125"/>
    </source>
</evidence>
<name>A0A0P6YFI2_9CHLR</name>
<dbReference type="HAMAP" id="MF_00105">
    <property type="entry name" value="GreA_GreB"/>
    <property type="match status" value="1"/>
</dbReference>
<dbReference type="GO" id="GO:0006354">
    <property type="term" value="P:DNA-templated transcription elongation"/>
    <property type="evidence" value="ECO:0007669"/>
    <property type="project" value="TreeGrafter"/>
</dbReference>
<dbReference type="Gene3D" id="1.10.287.180">
    <property type="entry name" value="Transcription elongation factor, GreA/GreB, N-terminal domain"/>
    <property type="match status" value="1"/>
</dbReference>
<dbReference type="GO" id="GO:0070063">
    <property type="term" value="F:RNA polymerase binding"/>
    <property type="evidence" value="ECO:0007669"/>
    <property type="project" value="InterPro"/>
</dbReference>
<evidence type="ECO:0000313" key="14">
    <source>
        <dbReference type="Proteomes" id="UP000050277"/>
    </source>
</evidence>
<dbReference type="EMBL" id="LGKP01000008">
    <property type="protein sequence ID" value="KPL90924.1"/>
    <property type="molecule type" value="Genomic_DNA"/>
</dbReference>
<evidence type="ECO:0000313" key="13">
    <source>
        <dbReference type="EMBL" id="KPL90924.1"/>
    </source>
</evidence>
<dbReference type="RefSeq" id="WP_054533104.1">
    <property type="nucleotide sequence ID" value="NZ_LGKP01000008.1"/>
</dbReference>
<dbReference type="FunFam" id="1.10.287.180:FF:000001">
    <property type="entry name" value="Transcription elongation factor GreA"/>
    <property type="match status" value="1"/>
</dbReference>
<dbReference type="NCBIfam" id="TIGR01462">
    <property type="entry name" value="greA"/>
    <property type="match status" value="1"/>
</dbReference>
<dbReference type="Pfam" id="PF01272">
    <property type="entry name" value="GreA_GreB"/>
    <property type="match status" value="1"/>
</dbReference>
<feature type="domain" description="Transcription elongation factor GreA/GreB N-terminal" evidence="12">
    <location>
        <begin position="7"/>
        <end position="75"/>
    </location>
</feature>
<feature type="domain" description="Transcription elongation factor GreA/GreB C-terminal" evidence="11">
    <location>
        <begin position="83"/>
        <end position="155"/>
    </location>
</feature>
<evidence type="ECO:0000259" key="12">
    <source>
        <dbReference type="Pfam" id="PF03449"/>
    </source>
</evidence>
<keyword evidence="5 8" id="KW-0804">Transcription</keyword>